<dbReference type="Pfam" id="PF10250">
    <property type="entry name" value="O-FucT"/>
    <property type="match status" value="2"/>
</dbReference>
<dbReference type="GO" id="GO:0005783">
    <property type="term" value="C:endoplasmic reticulum"/>
    <property type="evidence" value="ECO:0007669"/>
    <property type="project" value="UniProtKB-SubCell"/>
</dbReference>
<evidence type="ECO:0000256" key="16">
    <source>
        <dbReference type="ARBA" id="ARBA00048647"/>
    </source>
</evidence>
<keyword evidence="20" id="KW-1185">Reference proteome</keyword>
<evidence type="ECO:0000256" key="7">
    <source>
        <dbReference type="ARBA" id="ARBA00022679"/>
    </source>
</evidence>
<keyword evidence="10" id="KW-1015">Disulfide bond</keyword>
<dbReference type="UniPathway" id="UPA00378"/>
<dbReference type="PANTHER" id="PTHR21420:SF3">
    <property type="entry name" value="GDP-FUCOSE PROTEIN O-FUCOSYLTRANSFERASE 1"/>
    <property type="match status" value="1"/>
</dbReference>
<dbReference type="FunFam" id="3.40.50.11350:FF:000004">
    <property type="entry name" value="GDP-fucose protein O-fucosyltransferase 1"/>
    <property type="match status" value="1"/>
</dbReference>
<comment type="catalytic activity">
    <reaction evidence="16">
        <text>L-seryl-[protein] + GDP-beta-L-fucose = 3-O-(alpha-L-fucosyl)-L-seryl-[protein] + GDP + H(+)</text>
        <dbReference type="Rhea" id="RHEA:63644"/>
        <dbReference type="Rhea" id="RHEA-COMP:9863"/>
        <dbReference type="Rhea" id="RHEA-COMP:17914"/>
        <dbReference type="ChEBI" id="CHEBI:15378"/>
        <dbReference type="ChEBI" id="CHEBI:29999"/>
        <dbReference type="ChEBI" id="CHEBI:57273"/>
        <dbReference type="ChEBI" id="CHEBI:58189"/>
        <dbReference type="ChEBI" id="CHEBI:189632"/>
        <dbReference type="EC" id="2.4.1.221"/>
    </reaction>
    <physiologicalReaction direction="left-to-right" evidence="16">
        <dbReference type="Rhea" id="RHEA:63645"/>
    </physiologicalReaction>
</comment>
<protein>
    <recommendedName>
        <fullName evidence="5">GDP-fucose protein O-fucosyltransferase 1</fullName>
        <ecNumber evidence="4">2.4.1.221</ecNumber>
    </recommendedName>
    <alternativeName>
        <fullName evidence="14">Peptide-O-fucosyltransferase 1</fullName>
    </alternativeName>
</protein>
<keyword evidence="12" id="KW-0294">Fucose metabolism</keyword>
<reference evidence="19" key="1">
    <citation type="submission" date="2025-08" db="UniProtKB">
        <authorList>
            <consortium name="Ensembl"/>
        </authorList>
    </citation>
    <scope>IDENTIFICATION</scope>
</reference>
<dbReference type="InterPro" id="IPR039922">
    <property type="entry name" value="POFUT1"/>
</dbReference>
<feature type="chain" id="PRO_5034698920" description="GDP-fucose protein O-fucosyltransferase 1" evidence="18">
    <location>
        <begin position="30"/>
        <end position="326"/>
    </location>
</feature>
<comment type="similarity">
    <text evidence="3">Belongs to the glycosyltransferase 65 family.</text>
</comment>
<evidence type="ECO:0000256" key="18">
    <source>
        <dbReference type="SAM" id="SignalP"/>
    </source>
</evidence>
<dbReference type="Proteomes" id="UP000694549">
    <property type="component" value="Unplaced"/>
</dbReference>
<keyword evidence="9" id="KW-0914">Notch signaling pathway</keyword>
<feature type="region of interest" description="Disordered" evidence="17">
    <location>
        <begin position="86"/>
        <end position="137"/>
    </location>
</feature>
<evidence type="ECO:0000256" key="12">
    <source>
        <dbReference type="ARBA" id="ARBA00023253"/>
    </source>
</evidence>
<dbReference type="AlphaFoldDB" id="A0A8B9UVA2"/>
<evidence type="ECO:0000256" key="17">
    <source>
        <dbReference type="SAM" id="MobiDB-lite"/>
    </source>
</evidence>
<evidence type="ECO:0000256" key="14">
    <source>
        <dbReference type="ARBA" id="ARBA00033080"/>
    </source>
</evidence>
<evidence type="ECO:0000256" key="8">
    <source>
        <dbReference type="ARBA" id="ARBA00022824"/>
    </source>
</evidence>
<sequence>PASSATAMAPPPPPVAVFLLLLLPPLAAGAWDAAGYLLYCPCMGRFGNQAEHLLGALAFARALNPLNRTLAVPPWIEYRHHRPPYTNVSTGGYRGQHREGPGGKRGEQREHRERPGRNRRGAPEGTRGGTGGIRSQFPVLEEHRPLQKYIVWSDEMVKKGDAYIHSLLVRPFVGIHLRIGSDWKNACNMLKDGTAGAHFMASPQCVGYDRSTAVPLTMDMCLPDLKEIKRALKLWVKKTEAKSVYIATDSEPYTKEIQQFFQGKVKVVSLQPEVAQIDLYILGQSDHFIGNCVSSFTAFVKRERDVHGKPSSFFGMDHPPRLRDEF</sequence>
<accession>A0A8B9UVA2</accession>
<dbReference type="GO" id="GO:0007219">
    <property type="term" value="P:Notch signaling pathway"/>
    <property type="evidence" value="ECO:0007669"/>
    <property type="project" value="UniProtKB-KW"/>
</dbReference>
<comment type="subcellular location">
    <subcellularLocation>
        <location evidence="1">Endoplasmic reticulum</location>
    </subcellularLocation>
</comment>
<evidence type="ECO:0000256" key="4">
    <source>
        <dbReference type="ARBA" id="ARBA00012196"/>
    </source>
</evidence>
<dbReference type="Gene3D" id="3.40.50.11340">
    <property type="match status" value="1"/>
</dbReference>
<organism evidence="19 20">
    <name type="scientific">Anas zonorhyncha</name>
    <name type="common">Eastern spot-billed duck</name>
    <dbReference type="NCBI Taxonomy" id="75864"/>
    <lineage>
        <taxon>Eukaryota</taxon>
        <taxon>Metazoa</taxon>
        <taxon>Chordata</taxon>
        <taxon>Craniata</taxon>
        <taxon>Vertebrata</taxon>
        <taxon>Euteleostomi</taxon>
        <taxon>Archelosauria</taxon>
        <taxon>Archosauria</taxon>
        <taxon>Dinosauria</taxon>
        <taxon>Saurischia</taxon>
        <taxon>Theropoda</taxon>
        <taxon>Coelurosauria</taxon>
        <taxon>Aves</taxon>
        <taxon>Neognathae</taxon>
        <taxon>Galloanserae</taxon>
        <taxon>Anseriformes</taxon>
        <taxon>Anatidae</taxon>
        <taxon>Anatinae</taxon>
        <taxon>Anas</taxon>
    </lineage>
</organism>
<keyword evidence="11" id="KW-0325">Glycoprotein</keyword>
<evidence type="ECO:0000313" key="19">
    <source>
        <dbReference type="Ensembl" id="ENSAZOP00000014822.1"/>
    </source>
</evidence>
<feature type="signal peptide" evidence="18">
    <location>
        <begin position="1"/>
        <end position="29"/>
    </location>
</feature>
<keyword evidence="6" id="KW-0328">Glycosyltransferase</keyword>
<proteinExistence type="inferred from homology"/>
<dbReference type="Ensembl" id="ENSAZOT00000015921.1">
    <property type="protein sequence ID" value="ENSAZOP00000014822.1"/>
    <property type="gene ID" value="ENSAZOG00000009559.1"/>
</dbReference>
<comment type="pathway">
    <text evidence="2">Protein modification; protein glycosylation.</text>
</comment>
<evidence type="ECO:0000256" key="2">
    <source>
        <dbReference type="ARBA" id="ARBA00004922"/>
    </source>
</evidence>
<dbReference type="CDD" id="cd11302">
    <property type="entry name" value="O-FucT-1"/>
    <property type="match status" value="1"/>
</dbReference>
<evidence type="ECO:0000256" key="10">
    <source>
        <dbReference type="ARBA" id="ARBA00023157"/>
    </source>
</evidence>
<dbReference type="Gene3D" id="3.40.50.11350">
    <property type="match status" value="1"/>
</dbReference>
<keyword evidence="18" id="KW-0732">Signal</keyword>
<dbReference type="GO" id="GO:0046922">
    <property type="term" value="F:peptide-O-fucosyltransferase activity"/>
    <property type="evidence" value="ECO:0007669"/>
    <property type="project" value="UniProtKB-EC"/>
</dbReference>
<evidence type="ECO:0000256" key="3">
    <source>
        <dbReference type="ARBA" id="ARBA00010626"/>
    </source>
</evidence>
<evidence type="ECO:0000256" key="15">
    <source>
        <dbReference type="ARBA" id="ARBA00047273"/>
    </source>
</evidence>
<keyword evidence="8" id="KW-0256">Endoplasmic reticulum</keyword>
<dbReference type="GO" id="GO:0006004">
    <property type="term" value="P:fucose metabolic process"/>
    <property type="evidence" value="ECO:0007669"/>
    <property type="project" value="UniProtKB-KW"/>
</dbReference>
<reference evidence="19" key="2">
    <citation type="submission" date="2025-09" db="UniProtKB">
        <authorList>
            <consortium name="Ensembl"/>
        </authorList>
    </citation>
    <scope>IDENTIFICATION</scope>
</reference>
<evidence type="ECO:0000313" key="20">
    <source>
        <dbReference type="Proteomes" id="UP000694549"/>
    </source>
</evidence>
<evidence type="ECO:0000256" key="1">
    <source>
        <dbReference type="ARBA" id="ARBA00004240"/>
    </source>
</evidence>
<dbReference type="GO" id="GO:0008593">
    <property type="term" value="P:regulation of Notch signaling pathway"/>
    <property type="evidence" value="ECO:0007669"/>
    <property type="project" value="TreeGrafter"/>
</dbReference>
<comment type="catalytic activity">
    <reaction evidence="15">
        <text>L-threonyl-[protein] + GDP-beta-L-fucose = 3-O-(alpha-L-fucosyl)-L-threonyl-[protein] + GDP + H(+)</text>
        <dbReference type="Rhea" id="RHEA:70491"/>
        <dbReference type="Rhea" id="RHEA-COMP:11060"/>
        <dbReference type="Rhea" id="RHEA-COMP:17915"/>
        <dbReference type="ChEBI" id="CHEBI:15378"/>
        <dbReference type="ChEBI" id="CHEBI:30013"/>
        <dbReference type="ChEBI" id="CHEBI:57273"/>
        <dbReference type="ChEBI" id="CHEBI:58189"/>
        <dbReference type="ChEBI" id="CHEBI:189631"/>
        <dbReference type="EC" id="2.4.1.221"/>
    </reaction>
    <physiologicalReaction direction="left-to-right" evidence="15">
        <dbReference type="Rhea" id="RHEA:70492"/>
    </physiologicalReaction>
</comment>
<keyword evidence="13" id="KW-0119">Carbohydrate metabolism</keyword>
<dbReference type="InterPro" id="IPR019378">
    <property type="entry name" value="GDP-Fuc_O-FucTrfase"/>
</dbReference>
<dbReference type="EC" id="2.4.1.221" evidence="4"/>
<name>A0A8B9UVA2_9AVES</name>
<evidence type="ECO:0000256" key="11">
    <source>
        <dbReference type="ARBA" id="ARBA00023180"/>
    </source>
</evidence>
<dbReference type="PANTHER" id="PTHR21420">
    <property type="entry name" value="GDP-FUCOSE PROTEIN O-FUCOSYLTRANSFERASE 1"/>
    <property type="match status" value="1"/>
</dbReference>
<feature type="compositionally biased region" description="Basic and acidic residues" evidence="17">
    <location>
        <begin position="96"/>
        <end position="116"/>
    </location>
</feature>
<keyword evidence="7" id="KW-0808">Transferase</keyword>
<evidence type="ECO:0000256" key="9">
    <source>
        <dbReference type="ARBA" id="ARBA00022976"/>
    </source>
</evidence>
<evidence type="ECO:0000256" key="13">
    <source>
        <dbReference type="ARBA" id="ARBA00023277"/>
    </source>
</evidence>
<evidence type="ECO:0000256" key="5">
    <source>
        <dbReference type="ARBA" id="ARBA00021745"/>
    </source>
</evidence>
<evidence type="ECO:0000256" key="6">
    <source>
        <dbReference type="ARBA" id="ARBA00022676"/>
    </source>
</evidence>